<evidence type="ECO:0000313" key="2">
    <source>
        <dbReference type="Proteomes" id="UP000008718"/>
    </source>
</evidence>
<accession>E4T2R3</accession>
<dbReference type="HOGENOM" id="CLU_188169_0_0_10"/>
<reference key="1">
    <citation type="submission" date="2010-11" db="EMBL/GenBank/DDBJ databases">
        <title>The complete genome of Paludibacter propionicigenes DSM 17365.</title>
        <authorList>
            <consortium name="US DOE Joint Genome Institute (JGI-PGF)"/>
            <person name="Lucas S."/>
            <person name="Copeland A."/>
            <person name="Lapidus A."/>
            <person name="Bruce D."/>
            <person name="Goodwin L."/>
            <person name="Pitluck S."/>
            <person name="Kyrpides N."/>
            <person name="Mavromatis K."/>
            <person name="Ivanova N."/>
            <person name="Munk A.C."/>
            <person name="Brettin T."/>
            <person name="Detter J.C."/>
            <person name="Han C."/>
            <person name="Tapia R."/>
            <person name="Land M."/>
            <person name="Hauser L."/>
            <person name="Markowitz V."/>
            <person name="Cheng J.-F."/>
            <person name="Hugenholtz P."/>
            <person name="Woyke T."/>
            <person name="Wu D."/>
            <person name="Gronow S."/>
            <person name="Wellnitz S."/>
            <person name="Brambilla E."/>
            <person name="Klenk H.-P."/>
            <person name="Eisen J.A."/>
        </authorList>
    </citation>
    <scope>NUCLEOTIDE SEQUENCE</scope>
    <source>
        <strain>WB4</strain>
    </source>
</reference>
<reference evidence="1 2" key="2">
    <citation type="journal article" date="2011" name="Stand. Genomic Sci.">
        <title>Complete genome sequence of Paludibacter propionicigenes type strain (WB4).</title>
        <authorList>
            <person name="Gronow S."/>
            <person name="Munk C."/>
            <person name="Lapidus A."/>
            <person name="Nolan M."/>
            <person name="Lucas S."/>
            <person name="Hammon N."/>
            <person name="Deshpande S."/>
            <person name="Cheng J.F."/>
            <person name="Tapia R."/>
            <person name="Han C."/>
            <person name="Goodwin L."/>
            <person name="Pitluck S."/>
            <person name="Liolios K."/>
            <person name="Ivanova N."/>
            <person name="Mavromatis K."/>
            <person name="Mikhailova N."/>
            <person name="Pati A."/>
            <person name="Chen A."/>
            <person name="Palaniappan K."/>
            <person name="Land M."/>
            <person name="Hauser L."/>
            <person name="Chang Y.J."/>
            <person name="Jeffries C.D."/>
            <person name="Brambilla E."/>
            <person name="Rohde M."/>
            <person name="Goker M."/>
            <person name="Detter J.C."/>
            <person name="Woyke T."/>
            <person name="Bristow J."/>
            <person name="Eisen J.A."/>
            <person name="Markowitz V."/>
            <person name="Hugenholtz P."/>
            <person name="Kyrpides N.C."/>
            <person name="Klenk H.P."/>
        </authorList>
    </citation>
    <scope>NUCLEOTIDE SEQUENCE [LARGE SCALE GENOMIC DNA]</scope>
    <source>
        <strain evidence="2">DSM 17365 / JCM 13257 / WB4</strain>
    </source>
</reference>
<dbReference type="RefSeq" id="WP_013444376.1">
    <property type="nucleotide sequence ID" value="NC_014734.1"/>
</dbReference>
<sequence length="73" mass="8399">MKNLKCPQCEIHRFFVKNEKGETVLVTINDQYEVVKVHPDDSLEGFDLTMLYCLGCSWSGSPKSLRNGAHKRR</sequence>
<dbReference type="OrthoDB" id="1016986at2"/>
<dbReference type="Proteomes" id="UP000008718">
    <property type="component" value="Chromosome"/>
</dbReference>
<proteinExistence type="predicted"/>
<dbReference type="KEGG" id="ppn:Palpr_0855"/>
<keyword evidence="2" id="KW-1185">Reference proteome</keyword>
<dbReference type="EMBL" id="CP002345">
    <property type="protein sequence ID" value="ADQ79007.1"/>
    <property type="molecule type" value="Genomic_DNA"/>
</dbReference>
<dbReference type="STRING" id="694427.Palpr_0855"/>
<gene>
    <name evidence="1" type="ordered locus">Palpr_0855</name>
</gene>
<dbReference type="AlphaFoldDB" id="E4T2R3"/>
<dbReference type="eggNOG" id="ENOG5033GYI">
    <property type="taxonomic scope" value="Bacteria"/>
</dbReference>
<name>E4T2R3_PALPW</name>
<protein>
    <submittedName>
        <fullName evidence="1">Uncharacterized protein</fullName>
    </submittedName>
</protein>
<evidence type="ECO:0000313" key="1">
    <source>
        <dbReference type="EMBL" id="ADQ79007.1"/>
    </source>
</evidence>
<organism evidence="1 2">
    <name type="scientific">Paludibacter propionicigenes (strain DSM 17365 / JCM 13257 / WB4)</name>
    <dbReference type="NCBI Taxonomy" id="694427"/>
    <lineage>
        <taxon>Bacteria</taxon>
        <taxon>Pseudomonadati</taxon>
        <taxon>Bacteroidota</taxon>
        <taxon>Bacteroidia</taxon>
        <taxon>Bacteroidales</taxon>
        <taxon>Paludibacteraceae</taxon>
        <taxon>Paludibacter</taxon>
    </lineage>
</organism>